<evidence type="ECO:0000256" key="1">
    <source>
        <dbReference type="SAM" id="MobiDB-lite"/>
    </source>
</evidence>
<keyword evidence="2" id="KW-0812">Transmembrane</keyword>
<accession>A0A0D0VK66</accession>
<feature type="region of interest" description="Disordered" evidence="1">
    <location>
        <begin position="862"/>
        <end position="882"/>
    </location>
</feature>
<dbReference type="InterPro" id="IPR053215">
    <property type="entry name" value="TKL_Ser/Thr_kinase"/>
</dbReference>
<dbReference type="HOGENOM" id="CLU_330939_0_0_1"/>
<feature type="domain" description="EGF-like" evidence="4">
    <location>
        <begin position="364"/>
        <end position="395"/>
    </location>
</feature>
<dbReference type="InterPro" id="IPR006212">
    <property type="entry name" value="Furin_repeat"/>
</dbReference>
<sequence length="935" mass="100257">MLALTYTGPLLFALSATGEWDTEDSDIKTDKLPDVWAKNQVCSASECIEGYSTSPLLASDPSSLTYLLPGTYSSTSYSPTSPLNASISTTSSSLIISTPDSPVGFTSHSYSGSGNVWTGNDWGMGSWKSIYLPNGWYAVLGQGKVLWGAIPEKNLLPMGVSWMGISYAGIFRPAHLMEHALPPILLQHVNVMKVGRARSVILVPPDITALHALVRLQRLRENWSDGRSVGPSNCTIWDDGYIGTGRCLGTATSASEVCGCDHGTCASSTECTCAAGWTTDSIVSSSLCNTCAQGFFQDVHHNCLACPLGCETCELQANTNSTAACTSCSSTLTLSTTNPTICVSSNGTCSSGSYYDSSTSSCESCSPACSTCTGPGTSECLSCASPRVNLQGSCVGYDSTTGKCDSSLSGLEGVFVVNNQKSECDSCPAGCLSCYIPSFSNAASYESFICQACQEGYLLEDGQCVKRCNDGWFLPEGSATTNGTCQQCDSSCSTCITTSTTCLSCSSFSMSAHSGSCIPSSSCPSSTVSLNGTCVTCPLDCATCSSASTCATCHSDRPILKDGRCVAFCSKDTYYDINTGTCQACDWSCKSCVGEGSTMCSSCSDGYMLKNGVCVDALCGDGGFANGFGMCLSSFVHKSQKGYLAFLVLIGVAMIVGIVFWLHVRRERRKTRQATKEFGERLDKRNVNDRLAALRLEKVFGFNRVTFGGGGDRSTQTTREDRDKRNKLRQFLFPSKRRSGDEEMEMKKSNFAPDKERHLYDGRRTSNLGRDGWIAPPPYIASQGIPTPIDVKHSFNRRDSLDSIPTPCRQTFALPSSTYSLTTAGPATPSCKQQNSYLGSTIIHSMSTTSPLPRLCSLMSPRRGTGRRESGNSFSGGSLSTPIAGLTHMTNVMAEKERDVRRYSGQHDGQMDVERRLIDLWPGLKERDREREGFI</sequence>
<dbReference type="InterPro" id="IPR000742">
    <property type="entry name" value="EGF"/>
</dbReference>
<feature type="compositionally biased region" description="Polar residues" evidence="1">
    <location>
        <begin position="871"/>
        <end position="881"/>
    </location>
</feature>
<feature type="domain" description="EGF-like" evidence="4">
    <location>
        <begin position="543"/>
        <end position="583"/>
    </location>
</feature>
<dbReference type="SMART" id="SM00181">
    <property type="entry name" value="EGF"/>
    <property type="match status" value="7"/>
</dbReference>
<proteinExistence type="predicted"/>
<feature type="chain" id="PRO_5002239573" description="EGF-like domain-containing protein" evidence="3">
    <location>
        <begin position="19"/>
        <end position="935"/>
    </location>
</feature>
<feature type="domain" description="EGF-like" evidence="4">
    <location>
        <begin position="305"/>
        <end position="343"/>
    </location>
</feature>
<protein>
    <recommendedName>
        <fullName evidence="4">EGF-like domain-containing protein</fullName>
    </recommendedName>
</protein>
<feature type="domain" description="EGF-like" evidence="4">
    <location>
        <begin position="584"/>
        <end position="615"/>
    </location>
</feature>
<dbReference type="AlphaFoldDB" id="A0A0D0VK66"/>
<organism evidence="5">
    <name type="scientific">Cryptococcus bacillisporus CA1280</name>
    <dbReference type="NCBI Taxonomy" id="1296109"/>
    <lineage>
        <taxon>Eukaryota</taxon>
        <taxon>Fungi</taxon>
        <taxon>Dikarya</taxon>
        <taxon>Basidiomycota</taxon>
        <taxon>Agaricomycotina</taxon>
        <taxon>Tremellomycetes</taxon>
        <taxon>Tremellales</taxon>
        <taxon>Cryptococcaceae</taxon>
        <taxon>Cryptococcus</taxon>
        <taxon>Cryptococcus gattii species complex</taxon>
    </lineage>
</organism>
<reference evidence="5" key="1">
    <citation type="submission" date="2015-01" db="EMBL/GenBank/DDBJ databases">
        <title>The Genome Sequence of Cryptococcus gattii CA1280.</title>
        <authorList>
            <consortium name="The Broad Institute Genomics Platform"/>
            <person name="Cuomo C."/>
            <person name="Litvintseva A."/>
            <person name="Chen Y."/>
            <person name="Heitman J."/>
            <person name="Sun S."/>
            <person name="Springer D."/>
            <person name="Dromer F."/>
            <person name="Young S."/>
            <person name="Zeng Q."/>
            <person name="Gargeya S."/>
            <person name="Abouelleil A."/>
            <person name="Alvarado L."/>
            <person name="Chapman S.B."/>
            <person name="Gainer-Dewar J."/>
            <person name="Goldberg J."/>
            <person name="Griggs A."/>
            <person name="Gujja S."/>
            <person name="Hansen M."/>
            <person name="Howarth C."/>
            <person name="Imamovic A."/>
            <person name="Larimer J."/>
            <person name="Murphy C."/>
            <person name="Naylor J."/>
            <person name="Pearson M."/>
            <person name="Priest M."/>
            <person name="Roberts A."/>
            <person name="Saif S."/>
            <person name="Shea T."/>
            <person name="Sykes S."/>
            <person name="Wortman J."/>
            <person name="Nusbaum C."/>
            <person name="Birren B."/>
        </authorList>
    </citation>
    <scope>NUCLEOTIDE SEQUENCE [LARGE SCALE GENOMIC DNA]</scope>
    <source>
        <strain evidence="5">CA1280</strain>
    </source>
</reference>
<dbReference type="Gene3D" id="2.10.220.10">
    <property type="entry name" value="Hormone Receptor, Insulin-like Growth Factor Receptor 1, Chain A, domain 2"/>
    <property type="match status" value="3"/>
</dbReference>
<dbReference type="EMBL" id="KN847989">
    <property type="protein sequence ID" value="KIR45325.1"/>
    <property type="molecule type" value="Genomic_DNA"/>
</dbReference>
<evidence type="ECO:0000256" key="2">
    <source>
        <dbReference type="SAM" id="Phobius"/>
    </source>
</evidence>
<feature type="signal peptide" evidence="3">
    <location>
        <begin position="1"/>
        <end position="18"/>
    </location>
</feature>
<dbReference type="OrthoDB" id="2563779at2759"/>
<evidence type="ECO:0000313" key="5">
    <source>
        <dbReference type="EMBL" id="KIR45325.1"/>
    </source>
</evidence>
<dbReference type="PANTHER" id="PTHR45756">
    <property type="entry name" value="PALMITOYLTRANSFERASE"/>
    <property type="match status" value="1"/>
</dbReference>
<feature type="domain" description="EGF-like" evidence="4">
    <location>
        <begin position="246"/>
        <end position="289"/>
    </location>
</feature>
<dbReference type="SUPFAM" id="SSF57184">
    <property type="entry name" value="Growth factor receptor domain"/>
    <property type="match status" value="3"/>
</dbReference>
<feature type="transmembrane region" description="Helical" evidence="2">
    <location>
        <begin position="643"/>
        <end position="664"/>
    </location>
</feature>
<evidence type="ECO:0000256" key="3">
    <source>
        <dbReference type="SAM" id="SignalP"/>
    </source>
</evidence>
<dbReference type="CDD" id="cd00064">
    <property type="entry name" value="FU"/>
    <property type="match status" value="4"/>
</dbReference>
<keyword evidence="2" id="KW-0472">Membrane</keyword>
<keyword evidence="3" id="KW-0732">Signal</keyword>
<keyword evidence="2" id="KW-1133">Transmembrane helix</keyword>
<dbReference type="SMART" id="SM00261">
    <property type="entry name" value="FU"/>
    <property type="match status" value="6"/>
</dbReference>
<dbReference type="InterPro" id="IPR009030">
    <property type="entry name" value="Growth_fac_rcpt_cys_sf"/>
</dbReference>
<name>A0A0D0VK66_CRYGA</name>
<evidence type="ECO:0000259" key="4">
    <source>
        <dbReference type="SMART" id="SM00181"/>
    </source>
</evidence>
<dbReference type="PANTHER" id="PTHR45756:SF1">
    <property type="entry name" value="PROTEIN KINASE DOMAIN CONTAINING PROTEIN"/>
    <property type="match status" value="1"/>
</dbReference>
<gene>
    <name evidence="5" type="ORF">I312_05365</name>
</gene>
<feature type="domain" description="EGF-like" evidence="4">
    <location>
        <begin position="487"/>
        <end position="518"/>
    </location>
</feature>
<feature type="domain" description="EGF-like" evidence="4">
    <location>
        <begin position="423"/>
        <end position="465"/>
    </location>
</feature>